<feature type="compositionally biased region" description="Gly residues" evidence="8">
    <location>
        <begin position="2412"/>
        <end position="2421"/>
    </location>
</feature>
<dbReference type="OrthoDB" id="5804959at2759"/>
<keyword evidence="7" id="KW-0379">Hydroxylation</keyword>
<dbReference type="GO" id="GO:0005581">
    <property type="term" value="C:collagen trimer"/>
    <property type="evidence" value="ECO:0007669"/>
    <property type="project" value="UniProtKB-KW"/>
</dbReference>
<feature type="compositionally biased region" description="Low complexity" evidence="8">
    <location>
        <begin position="2243"/>
        <end position="2267"/>
    </location>
</feature>
<feature type="chain" id="PRO_5034207338" evidence="9">
    <location>
        <begin position="27"/>
        <end position="3086"/>
    </location>
</feature>
<dbReference type="PANTHER" id="PTHR37456:SF6">
    <property type="entry name" value="COLLAGEN ALPHA-1(XXIII) CHAIN-LIKE ISOFORM X2"/>
    <property type="match status" value="1"/>
</dbReference>
<dbReference type="GO" id="GO:0005576">
    <property type="term" value="C:extracellular region"/>
    <property type="evidence" value="ECO:0007669"/>
    <property type="project" value="UniProtKB-SubCell"/>
</dbReference>
<feature type="compositionally biased region" description="Gly residues" evidence="8">
    <location>
        <begin position="2268"/>
        <end position="2283"/>
    </location>
</feature>
<feature type="compositionally biased region" description="Basic and acidic residues" evidence="8">
    <location>
        <begin position="2332"/>
        <end position="2344"/>
    </location>
</feature>
<feature type="compositionally biased region" description="Basic and acidic residues" evidence="8">
    <location>
        <begin position="1934"/>
        <end position="1948"/>
    </location>
</feature>
<feature type="compositionally biased region" description="Pro residues" evidence="8">
    <location>
        <begin position="2810"/>
        <end position="2819"/>
    </location>
</feature>
<gene>
    <name evidence="13" type="primary">LOC110978061</name>
</gene>
<feature type="signal peptide" evidence="9">
    <location>
        <begin position="1"/>
        <end position="26"/>
    </location>
</feature>
<feature type="compositionally biased region" description="Low complexity" evidence="8">
    <location>
        <begin position="2485"/>
        <end position="2495"/>
    </location>
</feature>
<evidence type="ECO:0000256" key="8">
    <source>
        <dbReference type="SAM" id="MobiDB-lite"/>
    </source>
</evidence>
<reference evidence="13" key="1">
    <citation type="submission" date="2025-08" db="UniProtKB">
        <authorList>
            <consortium name="RefSeq"/>
        </authorList>
    </citation>
    <scope>IDENTIFICATION</scope>
</reference>
<feature type="compositionally biased region" description="Low complexity" evidence="8">
    <location>
        <begin position="1734"/>
        <end position="1749"/>
    </location>
</feature>
<dbReference type="InterPro" id="IPR050938">
    <property type="entry name" value="Collagen_Structural_Proteins"/>
</dbReference>
<feature type="compositionally biased region" description="Low complexity" evidence="8">
    <location>
        <begin position="2602"/>
        <end position="2633"/>
    </location>
</feature>
<dbReference type="GO" id="GO:0046872">
    <property type="term" value="F:metal ion binding"/>
    <property type="evidence" value="ECO:0007669"/>
    <property type="project" value="UniProtKB-KW"/>
</dbReference>
<dbReference type="KEGG" id="aplc:110978061"/>
<feature type="compositionally biased region" description="Low complexity" evidence="8">
    <location>
        <begin position="2668"/>
        <end position="2687"/>
    </location>
</feature>
<dbReference type="InterPro" id="IPR008160">
    <property type="entry name" value="Collagen"/>
</dbReference>
<feature type="domain" description="Fibrillar collagen NC1" evidence="11">
    <location>
        <begin position="2861"/>
        <end position="3086"/>
    </location>
</feature>
<feature type="compositionally biased region" description="Low complexity" evidence="8">
    <location>
        <begin position="2374"/>
        <end position="2383"/>
    </location>
</feature>
<sequence>MYSFVGRKGLCLWLLLFVVLLALCQAQDDVSSSSSSSSSKEDGYPKRLPCKDNNQRISLHGETYFMDKCSECTCNNSTLSCRFVSCQPPTCANPLEFEDVCCAACPYNITVTDVEPQVASGTSIEEGIENEIGLDLNVMYLNTRETTSIAGEGLWTTKLWMSTYADGSNELSGTVVEEALTEGQQSQDLKKSPDELFTIRGIRYRFDLTDHTCKEAKYICAKFNKGPSPAVEKDYLEYYFLAVPTEEVLTGCTEMTDCRGPANVIVQNVEPVMESGSVIRENAVESIFLDLNVNYADTEETTDVSGQGLWTARMWMSSDENGASVVEGTNVENVLTEGQQSQNLDKDPSELLTFNRIRYAVDLTGRTCSEARYLCARFDKGPAPQLSQQYTELRLRGDPGEPALTGCTEIEQCEGVKVTDLEWTPNIGNMQYGVPTPMTIDASVSTAADSRELSGSGLWRMDLFGSSNMDGTGPRKLVKTQILDQGGQATPLSSPGNPIQFSDVSTSFPIEEVGCPNLPYLCLEFKRGDSPNPDYKFGTADGGDSLIKCREEKCRGVYVSGVDSTLRSGGLVEGEQNNDITFDTVVQTTDESRPVVGSDLWRLNLYGNEQSDGLGPRYNEQEQVLSRSLSGRPLRVPGNPLSFQPIQAKYDMTDVDCQKVKFLCTEFSRSPSASVSFEVTPVPNDPSVLRDCMEVPEDFCQGVLAERFDWDYDPGSPIPGRQTPVSFNGELITSPRSRDLSGSGLWKMGMYGSRSPDGDPSDRFGYVSQALNPAGAGTTLMGGTPMAIRDQQVDFDIGSIGCNEYGYVCAEFTKGDSPNPDYKFKVVGRSDVPSTNVLTSCKKQECSARAVFTGLESSIADDSYVVEGRTDNNLAMDITGITGEGSTEVGGTNLWKVGLYGSANPDGRGRKLAYQEQVLSQPQRDQTLEMDADLPFPNTQVNFNMDGLQCEDVKYLCTELRKDPDARPNYNFEAVPNERALVSCTELGDKCKGVTVTDMDWSYEPGQMQMGMPTPLAIDANVQTTPESRELEGTGLWKMNLFASRNPDGSGQRQSERSQILDGFGQATPSPAGGPIQFNDVNTMFPMEDLGCGEYGYLCLEFEKGIYANPSYKFETAGPGDTLINCKSADCGGVYVSGVDSTLRNAELYEGKPNNLVQFDTVVQTTDQSVPMFGRNMWRLNLYGSERPNGQGERLNPQEQVLSDYFSSRELATPGDALNFQPINAEYDMTNVDCKRLKYLCTEFSRNPSSSRNFELTPVPNERVLRDCMEVPDEMCNGVIIEDMDWTMEEPTSKVTPGTPTPIRLNVGVESRPSAGSASGDGLWRVGIFGSTRPDGKGKQIGLTQQILTRDQSSRDLTAGQPLDFVGVDTEFDLSAIGCESEFQYLCVEFAKGRRAQPDFKFQTAGGDDVIVKCKDEECRKGVKVRGLEISDSYLTTLKENTPSNRVIYDVTALTTPDSGGAMGDNLWEMSLYGSSNVNGVGPRLNEERQVFSPYQQDKEVTPGEDIPFQMVDANFNMRGLTCKEVPYLCSELRKNPRAYPDFQFTPVPDRSVLRKCFRTKCDGVTIDTTTLAGSDFTIDDQTNEIKFDVSVTSNPNSGDATGRNLWQLESYVSNDPEGSGRRRILERQTLTPEMASRDLRSGSRLTFNNLAARINKDDVPCEEGGGYLCVEIQKARYSSLDFTLDGAREDSLRRCKKLKCAKAEIVKGPKGAKGYPGESAQPPIAGPYPPGLPGRAGPPGYKGPTGYPGLMGAPGFKGPDGDYGPNGYPGPPGVPGPPGPPGEAIAPANIGSISGKKTGYGYGYGSGPQQVVQGPPGPPGLPGASGARGPIGLQGISGESGPLGRPGPSGPAGLRGADGENGRDGSNGNTGSVGAAGPVGAQGPQGMPGNPGQQGHKGWRGARGRKGARGDTGDIGDSGASGAVGPAGAPGQRGDRGAQGERGERGGRGVAGVRGQDGSDGDIGSAGPMGAPGSMGAMGMAGAKGDAGLQGDQGIQGIQGQRGESGSDGAPGAAGASGNDGTDGAAGQIGDVGGTGPSGPVGAPGARGSAGTRGATGPGGEPGGQGYPGLAGARGADGSRGVTGPAGAVGEPGADGSEGATGPDGPAGGTGPRGPVGARGSIGSQGPVGAVGAPGLRGDVGPQGATGAPGDNGDGGQAGSTGDAGAPGAQGRPGSSGRDGNTGKPGPPGSSGNDGQPGPPGPNGPQGARGNIGLTGAQGADGEEGRTGNPGSVGPRGASGTPGDIGPQGPAGPAGAQGARGDAGPQGAIGPGGTNGGVGAPGPRGAQGKRGAAGVAGPPGQGGPQGMAGDRGAQGPMGLAGATGPDGDAGADGRDGRDGEPGDKGAAGDVGRIGIPGLPGAPGDRGGAGAIGNAGAPGAKGATGKRGDAGNQGQRGSLGPPGPAGSPGLRGEAGGTGRSGRTGPPGSKGNPGERGRAGDRGAQGIPGGQGPQGAEGARGEKGPKGNPGDPGVQGSVGGPGRTGAPGATGAQGARGEPGESGSVGIGGNSGPVGLPGPSGAPGSRGEVGPPGPSGKPGAPGQRGETGSSGPAGIRGAAGPQGPSGARGDDGRNGADGAPGPAGPPGPAGVIGQIGGMGAMGAPGPTGPAGRPGADGAPGKRGSPGSDGAPGSSGVQGLKGPRGPTGSDGRDGSDGATGAKGGKGPQGDKGPQGPQGPAGSAGMPGRQGPSGGPGERGARGPAGPAGSRGSQGPDGDMGPAGPAGAAGARGETGATGVQGHKGWGGPPGRPGAAGPKGSTGARGENGRPGPAGPSGIDGARGRNGKDGVQGPRGMTGPGGQRGPSGRSGPAGPPGPPGPAGAPGALSYSGYAYSGTYATAQVDKGPNPYATYYGDDATIDEDDYEARIIQLRNRIERLLLPNGEPEYPARSCKDLFRCHPILPSGYYTLDPSRGSDYDKFVAYCDKKTNGTCIFPDETKIPKATYYLGDTEEPVDFSSMRNGSIISYSVKPVQLTLLRLMYSQAKQNLTYHCRNSHAVANKAGSVVKALTLVGPNDVRMNIKNTRKDLQYEVEGEDGCTMHDNTWGKTTVSFTTKKTERLPLVDFAVLDVGRAKQQFGVAIGPVCFS</sequence>
<feature type="region of interest" description="Disordered" evidence="8">
    <location>
        <begin position="30"/>
        <end position="49"/>
    </location>
</feature>
<keyword evidence="2" id="KW-0964">Secreted</keyword>
<dbReference type="Gene3D" id="2.60.120.1000">
    <property type="match status" value="1"/>
</dbReference>
<dbReference type="SUPFAM" id="SSF57603">
    <property type="entry name" value="FnI-like domain"/>
    <property type="match status" value="1"/>
</dbReference>
<dbReference type="PROSITE" id="PS50184">
    <property type="entry name" value="VWFC_2"/>
    <property type="match status" value="1"/>
</dbReference>
<evidence type="ECO:0000256" key="7">
    <source>
        <dbReference type="ARBA" id="ARBA00023278"/>
    </source>
</evidence>
<feature type="compositionally biased region" description="Gly residues" evidence="8">
    <location>
        <begin position="2502"/>
        <end position="2511"/>
    </location>
</feature>
<feature type="compositionally biased region" description="Basic and acidic residues" evidence="8">
    <location>
        <begin position="39"/>
        <end position="49"/>
    </location>
</feature>
<dbReference type="InterPro" id="IPR000885">
    <property type="entry name" value="Fib_collagen_C"/>
</dbReference>
<keyword evidence="3" id="KW-0479">Metal-binding</keyword>
<evidence type="ECO:0000259" key="10">
    <source>
        <dbReference type="PROSITE" id="PS50184"/>
    </source>
</evidence>
<feature type="compositionally biased region" description="Gly residues" evidence="8">
    <location>
        <begin position="2031"/>
        <end position="2040"/>
    </location>
</feature>
<evidence type="ECO:0000256" key="1">
    <source>
        <dbReference type="ARBA" id="ARBA00004613"/>
    </source>
</evidence>
<dbReference type="GO" id="GO:0005201">
    <property type="term" value="F:extracellular matrix structural constituent"/>
    <property type="evidence" value="ECO:0007669"/>
    <property type="project" value="InterPro"/>
</dbReference>
<organism evidence="12 13">
    <name type="scientific">Acanthaster planci</name>
    <name type="common">Crown-of-thorns starfish</name>
    <dbReference type="NCBI Taxonomy" id="133434"/>
    <lineage>
        <taxon>Eukaryota</taxon>
        <taxon>Metazoa</taxon>
        <taxon>Echinodermata</taxon>
        <taxon>Eleutherozoa</taxon>
        <taxon>Asterozoa</taxon>
        <taxon>Asteroidea</taxon>
        <taxon>Valvatacea</taxon>
        <taxon>Valvatida</taxon>
        <taxon>Acanthasteridae</taxon>
        <taxon>Acanthaster</taxon>
    </lineage>
</organism>
<dbReference type="SMART" id="SM00038">
    <property type="entry name" value="COLFI"/>
    <property type="match status" value="1"/>
</dbReference>
<keyword evidence="4" id="KW-0106">Calcium</keyword>
<feature type="compositionally biased region" description="Low complexity" evidence="8">
    <location>
        <begin position="2284"/>
        <end position="2297"/>
    </location>
</feature>
<dbReference type="Pfam" id="PF01410">
    <property type="entry name" value="COLFI"/>
    <property type="match status" value="1"/>
</dbReference>
<dbReference type="Pfam" id="PF01391">
    <property type="entry name" value="Collagen"/>
    <property type="match status" value="4"/>
</dbReference>
<feature type="compositionally biased region" description="Low complexity" evidence="8">
    <location>
        <begin position="2308"/>
        <end position="2329"/>
    </location>
</feature>
<feature type="compositionally biased region" description="Gly residues" evidence="8">
    <location>
        <begin position="2592"/>
        <end position="2601"/>
    </location>
</feature>
<proteinExistence type="predicted"/>
<feature type="compositionally biased region" description="Gly residues" evidence="8">
    <location>
        <begin position="2445"/>
        <end position="2454"/>
    </location>
</feature>
<feature type="compositionally biased region" description="Basic residues" evidence="8">
    <location>
        <begin position="1898"/>
        <end position="1908"/>
    </location>
</feature>
<feature type="domain" description="VWFC" evidence="10">
    <location>
        <begin position="48"/>
        <end position="106"/>
    </location>
</feature>
<dbReference type="PANTHER" id="PTHR37456">
    <property type="entry name" value="SI:CH211-266K2.1"/>
    <property type="match status" value="1"/>
</dbReference>
<feature type="compositionally biased region" description="Low complexity" evidence="8">
    <location>
        <begin position="1873"/>
        <end position="1897"/>
    </location>
</feature>
<feature type="compositionally biased region" description="Gly residues" evidence="8">
    <location>
        <begin position="2364"/>
        <end position="2373"/>
    </location>
</feature>
<feature type="compositionally biased region" description="Gly residues" evidence="8">
    <location>
        <begin position="2658"/>
        <end position="2667"/>
    </location>
</feature>
<dbReference type="InterPro" id="IPR001007">
    <property type="entry name" value="VWF_dom"/>
</dbReference>
<evidence type="ECO:0000256" key="4">
    <source>
        <dbReference type="ARBA" id="ARBA00022837"/>
    </source>
</evidence>
<keyword evidence="6" id="KW-0325">Glycoprotein</keyword>
<dbReference type="RefSeq" id="XP_022088422.1">
    <property type="nucleotide sequence ID" value="XM_022232730.1"/>
</dbReference>
<dbReference type="Proteomes" id="UP000694845">
    <property type="component" value="Unplaced"/>
</dbReference>
<evidence type="ECO:0000256" key="5">
    <source>
        <dbReference type="ARBA" id="ARBA00023119"/>
    </source>
</evidence>
<keyword evidence="5" id="KW-0176">Collagen</keyword>
<feature type="compositionally biased region" description="Low complexity" evidence="8">
    <location>
        <begin position="1966"/>
        <end position="2021"/>
    </location>
</feature>
<feature type="compositionally biased region" description="Gly residues" evidence="8">
    <location>
        <begin position="2106"/>
        <end position="2115"/>
    </location>
</feature>
<evidence type="ECO:0000256" key="9">
    <source>
        <dbReference type="SAM" id="SignalP"/>
    </source>
</evidence>
<feature type="compositionally biased region" description="Low complexity" evidence="8">
    <location>
        <begin position="1918"/>
        <end position="1933"/>
    </location>
</feature>
<evidence type="ECO:0000256" key="6">
    <source>
        <dbReference type="ARBA" id="ARBA00023180"/>
    </source>
</evidence>
<dbReference type="GeneID" id="110978061"/>
<evidence type="ECO:0000259" key="11">
    <source>
        <dbReference type="PROSITE" id="PS51461"/>
    </source>
</evidence>
<evidence type="ECO:0000313" key="12">
    <source>
        <dbReference type="Proteomes" id="UP000694845"/>
    </source>
</evidence>
<feature type="compositionally biased region" description="Low complexity" evidence="8">
    <location>
        <begin position="2699"/>
        <end position="2735"/>
    </location>
</feature>
<name>A0A8B7Y786_ACAPL</name>
<evidence type="ECO:0000256" key="2">
    <source>
        <dbReference type="ARBA" id="ARBA00022525"/>
    </source>
</evidence>
<protein>
    <submittedName>
        <fullName evidence="13">Uncharacterized protein LOC110978061 isoform X1</fullName>
    </submittedName>
</protein>
<feature type="compositionally biased region" description="Gly residues" evidence="8">
    <location>
        <begin position="2475"/>
        <end position="2484"/>
    </location>
</feature>
<evidence type="ECO:0000313" key="13">
    <source>
        <dbReference type="RefSeq" id="XP_022088422.1"/>
    </source>
</evidence>
<keyword evidence="12" id="KW-1185">Reference proteome</keyword>
<comment type="subcellular location">
    <subcellularLocation>
        <location evidence="1">Secreted</location>
    </subcellularLocation>
</comment>
<feature type="compositionally biased region" description="Gly residues" evidence="8">
    <location>
        <begin position="2793"/>
        <end position="2802"/>
    </location>
</feature>
<feature type="compositionally biased region" description="Gly residues" evidence="8">
    <location>
        <begin position="2055"/>
        <end position="2070"/>
    </location>
</feature>
<evidence type="ECO:0000256" key="3">
    <source>
        <dbReference type="ARBA" id="ARBA00022723"/>
    </source>
</evidence>
<feature type="compositionally biased region" description="Pro residues" evidence="8">
    <location>
        <begin position="1769"/>
        <end position="1782"/>
    </location>
</feature>
<dbReference type="PROSITE" id="PS51461">
    <property type="entry name" value="NC1_FIB"/>
    <property type="match status" value="1"/>
</dbReference>
<keyword evidence="9" id="KW-0732">Signal</keyword>
<feature type="compositionally biased region" description="Gly residues" evidence="8">
    <location>
        <begin position="2151"/>
        <end position="2160"/>
    </location>
</feature>
<feature type="compositionally biased region" description="Low complexity" evidence="8">
    <location>
        <begin position="2044"/>
        <end position="2054"/>
    </location>
</feature>
<feature type="compositionally biased region" description="Gly residues" evidence="8">
    <location>
        <begin position="2298"/>
        <end position="2307"/>
    </location>
</feature>
<accession>A0A8B7Y786</accession>
<dbReference type="SMART" id="SM00214">
    <property type="entry name" value="VWC"/>
    <property type="match status" value="1"/>
</dbReference>
<feature type="region of interest" description="Disordered" evidence="8">
    <location>
        <begin position="1730"/>
        <end position="2822"/>
    </location>
</feature>